<feature type="domain" description="HD" evidence="1">
    <location>
        <begin position="27"/>
        <end position="114"/>
    </location>
</feature>
<dbReference type="InterPro" id="IPR006675">
    <property type="entry name" value="HDIG_dom"/>
</dbReference>
<evidence type="ECO:0000259" key="1">
    <source>
        <dbReference type="Pfam" id="PF01966"/>
    </source>
</evidence>
<dbReference type="NCBIfam" id="TIGR00277">
    <property type="entry name" value="HDIG"/>
    <property type="match status" value="1"/>
</dbReference>
<evidence type="ECO:0000313" key="3">
    <source>
        <dbReference type="Proteomes" id="UP001501676"/>
    </source>
</evidence>
<organism evidence="2 3">
    <name type="scientific">Cryptosporangium minutisporangium</name>
    <dbReference type="NCBI Taxonomy" id="113569"/>
    <lineage>
        <taxon>Bacteria</taxon>
        <taxon>Bacillati</taxon>
        <taxon>Actinomycetota</taxon>
        <taxon>Actinomycetes</taxon>
        <taxon>Cryptosporangiales</taxon>
        <taxon>Cryptosporangiaceae</taxon>
        <taxon>Cryptosporangium</taxon>
    </lineage>
</organism>
<dbReference type="InterPro" id="IPR003607">
    <property type="entry name" value="HD/PDEase_dom"/>
</dbReference>
<dbReference type="SUPFAM" id="SSF109604">
    <property type="entry name" value="HD-domain/PDEase-like"/>
    <property type="match status" value="1"/>
</dbReference>
<dbReference type="CDD" id="cd00077">
    <property type="entry name" value="HDc"/>
    <property type="match status" value="1"/>
</dbReference>
<dbReference type="Gene3D" id="1.10.3210.10">
    <property type="entry name" value="Hypothetical protein af1432"/>
    <property type="match status" value="1"/>
</dbReference>
<name>A0ABP6T3V8_9ACTN</name>
<comment type="caution">
    <text evidence="2">The sequence shown here is derived from an EMBL/GenBank/DDBJ whole genome shotgun (WGS) entry which is preliminary data.</text>
</comment>
<dbReference type="EMBL" id="BAAAYN010000031">
    <property type="protein sequence ID" value="GAA3391133.1"/>
    <property type="molecule type" value="Genomic_DNA"/>
</dbReference>
<proteinExistence type="predicted"/>
<keyword evidence="3" id="KW-1185">Reference proteome</keyword>
<sequence length="195" mass="21310">MTRTACAFGVDHAEELARTLLPPSTERWHHTVGVAAGALRLADTVSPSDRELLVAAAWLHDIGYAEEVRDTGFHPLDGARYLDRLGWPHRLSSLVAHHSGARFVAEARGLAAQMAEYPVEVSPVSDALTYADQTVGPYGRSFTVEQRIAEVLRRHGAGSPQARAHRARAPYLLGVASRVERARFATESEQLPQAQ</sequence>
<dbReference type="InterPro" id="IPR006674">
    <property type="entry name" value="HD_domain"/>
</dbReference>
<reference evidence="3" key="1">
    <citation type="journal article" date="2019" name="Int. J. Syst. Evol. Microbiol.">
        <title>The Global Catalogue of Microorganisms (GCM) 10K type strain sequencing project: providing services to taxonomists for standard genome sequencing and annotation.</title>
        <authorList>
            <consortium name="The Broad Institute Genomics Platform"/>
            <consortium name="The Broad Institute Genome Sequencing Center for Infectious Disease"/>
            <person name="Wu L."/>
            <person name="Ma J."/>
        </authorList>
    </citation>
    <scope>NUCLEOTIDE SEQUENCE [LARGE SCALE GENOMIC DNA]</scope>
    <source>
        <strain evidence="3">JCM 9458</strain>
    </source>
</reference>
<evidence type="ECO:0000313" key="2">
    <source>
        <dbReference type="EMBL" id="GAA3391133.1"/>
    </source>
</evidence>
<protein>
    <submittedName>
        <fullName evidence="2">HDIG domain-containing protein</fullName>
    </submittedName>
</protein>
<dbReference type="Pfam" id="PF01966">
    <property type="entry name" value="HD"/>
    <property type="match status" value="1"/>
</dbReference>
<dbReference type="RefSeq" id="WP_345730429.1">
    <property type="nucleotide sequence ID" value="NZ_BAAAYN010000031.1"/>
</dbReference>
<dbReference type="Proteomes" id="UP001501676">
    <property type="component" value="Unassembled WGS sequence"/>
</dbReference>
<accession>A0ABP6T3V8</accession>
<gene>
    <name evidence="2" type="ORF">GCM10020369_47840</name>
</gene>